<name>A0A2S7U241_9BACT</name>
<proteinExistence type="inferred from homology"/>
<dbReference type="GO" id="GO:0030497">
    <property type="term" value="P:fatty acid elongation"/>
    <property type="evidence" value="ECO:0007669"/>
    <property type="project" value="TreeGrafter"/>
</dbReference>
<evidence type="ECO:0000256" key="1">
    <source>
        <dbReference type="ARBA" id="ARBA00006484"/>
    </source>
</evidence>
<organism evidence="3 4">
    <name type="scientific">Rubritalea profundi</name>
    <dbReference type="NCBI Taxonomy" id="1658618"/>
    <lineage>
        <taxon>Bacteria</taxon>
        <taxon>Pseudomonadati</taxon>
        <taxon>Verrucomicrobiota</taxon>
        <taxon>Verrucomicrobiia</taxon>
        <taxon>Verrucomicrobiales</taxon>
        <taxon>Rubritaleaceae</taxon>
        <taxon>Rubritalea</taxon>
    </lineage>
</organism>
<gene>
    <name evidence="3" type="ORF">BSZ32_08030</name>
</gene>
<comment type="similarity">
    <text evidence="1">Belongs to the short-chain dehydrogenases/reductases (SDR) family.</text>
</comment>
<dbReference type="OrthoDB" id="191735at2"/>
<dbReference type="InterPro" id="IPR002347">
    <property type="entry name" value="SDR_fam"/>
</dbReference>
<dbReference type="PANTHER" id="PTHR42760:SF40">
    <property type="entry name" value="3-OXOACYL-[ACYL-CARRIER-PROTEIN] REDUCTASE, CHLOROPLASTIC"/>
    <property type="match status" value="1"/>
</dbReference>
<dbReference type="InterPro" id="IPR020904">
    <property type="entry name" value="Sc_DH/Rdtase_CS"/>
</dbReference>
<dbReference type="PANTHER" id="PTHR42760">
    <property type="entry name" value="SHORT-CHAIN DEHYDROGENASES/REDUCTASES FAMILY MEMBER"/>
    <property type="match status" value="1"/>
</dbReference>
<dbReference type="PROSITE" id="PS00061">
    <property type="entry name" value="ADH_SHORT"/>
    <property type="match status" value="1"/>
</dbReference>
<sequence length="216" mass="23520">MQKRLLITGGEGGLAMACREEFQSHGWEVLAPSRQELDVSDPESVETFISNCGPIDLLLCAAGVTEDCLLGRMSETSWDKVLDVNLTGAFRCARAVSRQMLRRRAGHVIFFSSHSAFNPPVGQANYAAAKAGLVAMGKSLAKEWGSRSVRVNAITPGFLETKMTEGVSAEARQSALDKHTLGTFNTAENVAKFIRFLDETMHQTSGQVFHLDSRAI</sequence>
<feature type="domain" description="Ketoreductase" evidence="2">
    <location>
        <begin position="3"/>
        <end position="157"/>
    </location>
</feature>
<evidence type="ECO:0000313" key="4">
    <source>
        <dbReference type="Proteomes" id="UP000239907"/>
    </source>
</evidence>
<dbReference type="AlphaFoldDB" id="A0A2S7U241"/>
<dbReference type="Proteomes" id="UP000239907">
    <property type="component" value="Unassembled WGS sequence"/>
</dbReference>
<dbReference type="Pfam" id="PF13561">
    <property type="entry name" value="adh_short_C2"/>
    <property type="match status" value="1"/>
</dbReference>
<dbReference type="PRINTS" id="PR00080">
    <property type="entry name" value="SDRFAMILY"/>
</dbReference>
<dbReference type="EMBL" id="MQWA01000001">
    <property type="protein sequence ID" value="PQJ28464.1"/>
    <property type="molecule type" value="Genomic_DNA"/>
</dbReference>
<dbReference type="GO" id="GO:0016616">
    <property type="term" value="F:oxidoreductase activity, acting on the CH-OH group of donors, NAD or NADP as acceptor"/>
    <property type="evidence" value="ECO:0007669"/>
    <property type="project" value="UniProtKB-ARBA"/>
</dbReference>
<dbReference type="InterPro" id="IPR057326">
    <property type="entry name" value="KR_dom"/>
</dbReference>
<reference evidence="3 4" key="1">
    <citation type="submission" date="2016-12" db="EMBL/GenBank/DDBJ databases">
        <title>Study of bacterial adaptation to deep sea.</title>
        <authorList>
            <person name="Song J."/>
            <person name="Yoshizawa S."/>
            <person name="Kogure K."/>
        </authorList>
    </citation>
    <scope>NUCLEOTIDE SEQUENCE [LARGE SCALE GENOMIC DNA]</scope>
    <source>
        <strain evidence="3 4">SAORIC-165</strain>
    </source>
</reference>
<dbReference type="SUPFAM" id="SSF51735">
    <property type="entry name" value="NAD(P)-binding Rossmann-fold domains"/>
    <property type="match status" value="1"/>
</dbReference>
<comment type="caution">
    <text evidence="3">The sequence shown here is derived from an EMBL/GenBank/DDBJ whole genome shotgun (WGS) entry which is preliminary data.</text>
</comment>
<dbReference type="PRINTS" id="PR00081">
    <property type="entry name" value="GDHRDH"/>
</dbReference>
<evidence type="ECO:0000313" key="3">
    <source>
        <dbReference type="EMBL" id="PQJ28464.1"/>
    </source>
</evidence>
<accession>A0A2S7U241</accession>
<dbReference type="Gene3D" id="3.40.50.720">
    <property type="entry name" value="NAD(P)-binding Rossmann-like Domain"/>
    <property type="match status" value="1"/>
</dbReference>
<protein>
    <submittedName>
        <fullName evidence="3">SDR family oxidoreductase</fullName>
    </submittedName>
</protein>
<dbReference type="InterPro" id="IPR036291">
    <property type="entry name" value="NAD(P)-bd_dom_sf"/>
</dbReference>
<evidence type="ECO:0000259" key="2">
    <source>
        <dbReference type="SMART" id="SM00822"/>
    </source>
</evidence>
<dbReference type="RefSeq" id="WP_105042966.1">
    <property type="nucleotide sequence ID" value="NZ_MQWA01000001.1"/>
</dbReference>
<dbReference type="SMART" id="SM00822">
    <property type="entry name" value="PKS_KR"/>
    <property type="match status" value="1"/>
</dbReference>
<keyword evidence="4" id="KW-1185">Reference proteome</keyword>